<evidence type="ECO:0000259" key="16">
    <source>
        <dbReference type="PROSITE" id="PS50850"/>
    </source>
</evidence>
<feature type="transmembrane region" description="Helical" evidence="15">
    <location>
        <begin position="461"/>
        <end position="481"/>
    </location>
</feature>
<feature type="transmembrane region" description="Helical" evidence="15">
    <location>
        <begin position="183"/>
        <end position="201"/>
    </location>
</feature>
<dbReference type="GO" id="GO:0070837">
    <property type="term" value="P:dehydroascorbic acid transport"/>
    <property type="evidence" value="ECO:0007669"/>
    <property type="project" value="TreeGrafter"/>
</dbReference>
<reference evidence="17" key="2">
    <citation type="submission" date="2025-08" db="UniProtKB">
        <authorList>
            <consortium name="Ensembl"/>
        </authorList>
    </citation>
    <scope>IDENTIFICATION</scope>
</reference>
<evidence type="ECO:0000256" key="14">
    <source>
        <dbReference type="RuleBase" id="RU003346"/>
    </source>
</evidence>
<dbReference type="SUPFAM" id="SSF103473">
    <property type="entry name" value="MFS general substrate transporter"/>
    <property type="match status" value="1"/>
</dbReference>
<dbReference type="Bgee" id="ENSGACG00000009292">
    <property type="expression patterns" value="Expressed in mesonephros"/>
</dbReference>
<comment type="similarity">
    <text evidence="4">Belongs to the major facilitator superfamily. Sugar transporter (TC 2.A.1.1) family. Glucose transporter subfamily.</text>
</comment>
<dbReference type="Gene3D" id="1.20.1250.20">
    <property type="entry name" value="MFS general substrate transporter like domains"/>
    <property type="match status" value="1"/>
</dbReference>
<dbReference type="GO" id="GO:0005353">
    <property type="term" value="F:fructose transmembrane transporter activity"/>
    <property type="evidence" value="ECO:0007669"/>
    <property type="project" value="UniProtKB-ARBA"/>
</dbReference>
<feature type="transmembrane region" description="Helical" evidence="15">
    <location>
        <begin position="364"/>
        <end position="386"/>
    </location>
</feature>
<evidence type="ECO:0000256" key="13">
    <source>
        <dbReference type="ARBA" id="ARBA00031099"/>
    </source>
</evidence>
<dbReference type="Ensembl" id="ENSGACT00000012289.2">
    <property type="protein sequence ID" value="ENSGACP00000012265.2"/>
    <property type="gene ID" value="ENSGACG00000009292.2"/>
</dbReference>
<dbReference type="InterPro" id="IPR005828">
    <property type="entry name" value="MFS_sugar_transport-like"/>
</dbReference>
<evidence type="ECO:0000256" key="12">
    <source>
        <dbReference type="ARBA" id="ARBA00029961"/>
    </source>
</evidence>
<evidence type="ECO:0000256" key="3">
    <source>
        <dbReference type="ARBA" id="ARBA00004651"/>
    </source>
</evidence>
<dbReference type="PANTHER" id="PTHR23503">
    <property type="entry name" value="SOLUTE CARRIER FAMILY 2"/>
    <property type="match status" value="1"/>
</dbReference>
<feature type="transmembrane region" description="Helical" evidence="15">
    <location>
        <begin position="430"/>
        <end position="455"/>
    </location>
</feature>
<dbReference type="GO" id="GO:0055056">
    <property type="term" value="F:D-glucose transmembrane transporter activity"/>
    <property type="evidence" value="ECO:0007669"/>
    <property type="project" value="TreeGrafter"/>
</dbReference>
<evidence type="ECO:0000256" key="15">
    <source>
        <dbReference type="SAM" id="Phobius"/>
    </source>
</evidence>
<dbReference type="InterPro" id="IPR020846">
    <property type="entry name" value="MFS_dom"/>
</dbReference>
<dbReference type="OMA" id="ANGWYMT"/>
<keyword evidence="6 14" id="KW-0813">Transport</keyword>
<feature type="transmembrane region" description="Helical" evidence="15">
    <location>
        <begin position="392"/>
        <end position="409"/>
    </location>
</feature>
<keyword evidence="8" id="KW-0762">Sugar transport</keyword>
<keyword evidence="7" id="KW-1003">Cell membrane</keyword>
<dbReference type="RefSeq" id="XP_040058878.1">
    <property type="nucleotide sequence ID" value="XM_040202944.1"/>
</dbReference>
<feature type="domain" description="Major facilitator superfamily (MFS) profile" evidence="16">
    <location>
        <begin position="42"/>
        <end position="485"/>
    </location>
</feature>
<evidence type="ECO:0000256" key="6">
    <source>
        <dbReference type="ARBA" id="ARBA00022448"/>
    </source>
</evidence>
<feature type="transmembrane region" description="Helical" evidence="15">
    <location>
        <begin position="36"/>
        <end position="55"/>
    </location>
</feature>
<feature type="transmembrane region" description="Helical" evidence="15">
    <location>
        <begin position="297"/>
        <end position="317"/>
    </location>
</feature>
<dbReference type="PROSITE" id="PS50850">
    <property type="entry name" value="MFS"/>
    <property type="match status" value="1"/>
</dbReference>
<dbReference type="GO" id="GO:0042383">
    <property type="term" value="C:sarcolemma"/>
    <property type="evidence" value="ECO:0007669"/>
    <property type="project" value="UniProtKB-SubCell"/>
</dbReference>
<keyword evidence="11 15" id="KW-0472">Membrane</keyword>
<feature type="transmembrane region" description="Helical" evidence="15">
    <location>
        <begin position="213"/>
        <end position="234"/>
    </location>
</feature>
<dbReference type="eggNOG" id="KOG0569">
    <property type="taxonomic scope" value="Eukaryota"/>
</dbReference>
<dbReference type="InterPro" id="IPR005829">
    <property type="entry name" value="Sugar_transporter_CS"/>
</dbReference>
<dbReference type="InParanoid" id="G3P3U2"/>
<dbReference type="AlphaFoldDB" id="G3P3U2"/>
<evidence type="ECO:0000313" key="17">
    <source>
        <dbReference type="Ensembl" id="ENSGACP00000012265.2"/>
    </source>
</evidence>
<evidence type="ECO:0000256" key="4">
    <source>
        <dbReference type="ARBA" id="ARBA00007004"/>
    </source>
</evidence>
<dbReference type="InterPro" id="IPR003663">
    <property type="entry name" value="Sugar/inositol_transpt"/>
</dbReference>
<evidence type="ECO:0000313" key="18">
    <source>
        <dbReference type="Proteomes" id="UP000007635"/>
    </source>
</evidence>
<dbReference type="FunFam" id="1.20.1250.20:FF:001511">
    <property type="entry name" value="Solute carrier family 2, facilitated glucose transporter member 5"/>
    <property type="match status" value="1"/>
</dbReference>
<dbReference type="GO" id="GO:0046323">
    <property type="term" value="P:D-glucose import"/>
    <property type="evidence" value="ECO:0007669"/>
    <property type="project" value="TreeGrafter"/>
</dbReference>
<keyword evidence="18" id="KW-1185">Reference proteome</keyword>
<dbReference type="GeneID" id="120834723"/>
<dbReference type="NCBIfam" id="TIGR00879">
    <property type="entry name" value="SP"/>
    <property type="match status" value="1"/>
</dbReference>
<evidence type="ECO:0000256" key="7">
    <source>
        <dbReference type="ARBA" id="ARBA00022475"/>
    </source>
</evidence>
<proteinExistence type="inferred from homology"/>
<dbReference type="Pfam" id="PF00083">
    <property type="entry name" value="Sugar_tr"/>
    <property type="match status" value="1"/>
</dbReference>
<evidence type="ECO:0000256" key="10">
    <source>
        <dbReference type="ARBA" id="ARBA00022989"/>
    </source>
</evidence>
<dbReference type="PROSITE" id="PS00217">
    <property type="entry name" value="SUGAR_TRANSPORT_2"/>
    <property type="match status" value="1"/>
</dbReference>
<feature type="transmembrane region" description="Helical" evidence="15">
    <location>
        <begin position="122"/>
        <end position="138"/>
    </location>
</feature>
<organism evidence="17 18">
    <name type="scientific">Gasterosteus aculeatus aculeatus</name>
    <name type="common">three-spined stickleback</name>
    <dbReference type="NCBI Taxonomy" id="481459"/>
    <lineage>
        <taxon>Eukaryota</taxon>
        <taxon>Metazoa</taxon>
        <taxon>Chordata</taxon>
        <taxon>Craniata</taxon>
        <taxon>Vertebrata</taxon>
        <taxon>Euteleostomi</taxon>
        <taxon>Actinopterygii</taxon>
        <taxon>Neopterygii</taxon>
        <taxon>Teleostei</taxon>
        <taxon>Neoteleostei</taxon>
        <taxon>Acanthomorphata</taxon>
        <taxon>Eupercaria</taxon>
        <taxon>Perciformes</taxon>
        <taxon>Cottioidei</taxon>
        <taxon>Gasterosteales</taxon>
        <taxon>Gasterosteidae</taxon>
        <taxon>Gasterosteus</taxon>
    </lineage>
</organism>
<feature type="transmembrane region" description="Helical" evidence="15">
    <location>
        <begin position="150"/>
        <end position="171"/>
    </location>
</feature>
<name>G3P3U2_GASAC</name>
<dbReference type="GO" id="GO:1990539">
    <property type="term" value="P:fructose import across plasma membrane"/>
    <property type="evidence" value="ECO:0007669"/>
    <property type="project" value="UniProtKB-ARBA"/>
</dbReference>
<keyword evidence="10 15" id="KW-1133">Transmembrane helix</keyword>
<evidence type="ECO:0000256" key="8">
    <source>
        <dbReference type="ARBA" id="ARBA00022597"/>
    </source>
</evidence>
<keyword evidence="9 15" id="KW-0812">Transmembrane</keyword>
<dbReference type="Proteomes" id="UP000007635">
    <property type="component" value="Chromosome XVII"/>
</dbReference>
<dbReference type="InterPro" id="IPR045263">
    <property type="entry name" value="GLUT"/>
</dbReference>
<feature type="transmembrane region" description="Helical" evidence="15">
    <location>
        <begin position="90"/>
        <end position="110"/>
    </location>
</feature>
<dbReference type="KEGG" id="gat:120834723"/>
<dbReference type="GeneTree" id="ENSGT00940000166173"/>
<feature type="transmembrane region" description="Helical" evidence="15">
    <location>
        <begin position="337"/>
        <end position="357"/>
    </location>
</feature>
<evidence type="ECO:0000256" key="9">
    <source>
        <dbReference type="ARBA" id="ARBA00022692"/>
    </source>
</evidence>
<dbReference type="STRING" id="69293.ENSGACP00000012265"/>
<protein>
    <recommendedName>
        <fullName evidence="5">Solute carrier family 2, facilitated glucose transporter member 5</fullName>
    </recommendedName>
    <alternativeName>
        <fullName evidence="13">Fructose transporter</fullName>
    </alternativeName>
    <alternativeName>
        <fullName evidence="12">Glucose transporter type 5, small intestine</fullName>
    </alternativeName>
</protein>
<comment type="subcellular location">
    <subcellularLocation>
        <location evidence="2">Cell membrane</location>
        <location evidence="2">Sarcolemma</location>
    </subcellularLocation>
    <subcellularLocation>
        <location evidence="3">Cell membrane</location>
        <topology evidence="3">Multi-pass membrane protein</topology>
    </subcellularLocation>
</comment>
<evidence type="ECO:0000256" key="11">
    <source>
        <dbReference type="ARBA" id="ARBA00023136"/>
    </source>
</evidence>
<reference evidence="17 18" key="1">
    <citation type="journal article" date="2021" name="G3 (Bethesda)">
        <title>Improved contiguity of the threespine stickleback genome using long-read sequencing.</title>
        <authorList>
            <person name="Nath S."/>
            <person name="Shaw D.E."/>
            <person name="White M.A."/>
        </authorList>
    </citation>
    <scope>NUCLEOTIDE SEQUENCE [LARGE SCALE GENOMIC DNA]</scope>
    <source>
        <strain evidence="17 18">Lake Benthic</strain>
    </source>
</reference>
<evidence type="ECO:0000256" key="1">
    <source>
        <dbReference type="ARBA" id="ARBA00000590"/>
    </source>
</evidence>
<sequence length="516" mass="56947">MITSLNNTLKSTFSLYFKDHGSADGMETLLQQLTRGNALLLIIVLGIGGSFQSGYHSTELSSPSPYIQSFINSSWFHRYNEPPPPRTITIIWSLIVSMYAVGGLFGAFSVELITGTLGRKKAMICTSFIAIVAGGIMLTSKSAKSYEMIIVARILYGFSAGLGASSHVMYLAEISPRKIRGTVTLTSAIFLSLGKLLGQFLGLSELLGREQLWNIVLSVPALLSLVQVIVLPFLPEAPRYLFIEKGCEKACKKALQSLWGEGDYKQEMDEMLIEQAAIEAAPRKSTLQFLRDCSVRWQLLTMSVVYCCNQLSGIPAINIFSFDVFQKAGIPTDKIRYVTLGLGVSQIITSIFCGLLIEQSGRRPLFWGGYGLMSASLLLFTVMLNLKDSSYWIPYFSTGLIFLFIIFFCGGPGGASSTLHSEIFIQSDRLAAFVLLGILRWLLYAVLGLVFPFLIDALDSYCFVLFTCVCLLGFLYTFFLLPETKGKTMLEISADFKAITVCGKSFSEEKTLETKL</sequence>
<evidence type="ECO:0000256" key="2">
    <source>
        <dbReference type="ARBA" id="ARBA00004135"/>
    </source>
</evidence>
<reference evidence="17" key="3">
    <citation type="submission" date="2025-09" db="UniProtKB">
        <authorList>
            <consortium name="Ensembl"/>
        </authorList>
    </citation>
    <scope>IDENTIFICATION</scope>
</reference>
<evidence type="ECO:0000256" key="5">
    <source>
        <dbReference type="ARBA" id="ARBA00015973"/>
    </source>
</evidence>
<accession>G3P3U2</accession>
<comment type="catalytic activity">
    <reaction evidence="1">
        <text>D-fructose(out) = D-fructose(in)</text>
        <dbReference type="Rhea" id="RHEA:60372"/>
        <dbReference type="ChEBI" id="CHEBI:37721"/>
    </reaction>
</comment>
<dbReference type="PANTHER" id="PTHR23503:SF130">
    <property type="entry name" value="SOLUTE CARRIER FAMILY 2 (FACILITATED GLUCOSE TRANSPORTER), MEMBER 9-LIKE 1"/>
    <property type="match status" value="1"/>
</dbReference>
<dbReference type="InterPro" id="IPR036259">
    <property type="entry name" value="MFS_trans_sf"/>
</dbReference>